<gene>
    <name evidence="2" type="ORF">SAMN02745121_08719</name>
</gene>
<keyword evidence="3" id="KW-1185">Reference proteome</keyword>
<name>A0A1I2IH12_9BACT</name>
<dbReference type="AlphaFoldDB" id="A0A1I2IH12"/>
<protein>
    <submittedName>
        <fullName evidence="2">Uncharacterized protein</fullName>
    </submittedName>
</protein>
<sequence length="110" mass="11898">MSQSRKRQSNVVDTEVPGLALETSPEQPKWAIVLAKSGERVLPLLADDADAARWVVKQLGDITSWAGGPPDVKDARAKDGVARVYRGLTYPRVASGWTYDNSRTALFSGG</sequence>
<organism evidence="2 3">
    <name type="scientific">Nannocystis exedens</name>
    <dbReference type="NCBI Taxonomy" id="54"/>
    <lineage>
        <taxon>Bacteria</taxon>
        <taxon>Pseudomonadati</taxon>
        <taxon>Myxococcota</taxon>
        <taxon>Polyangia</taxon>
        <taxon>Nannocystales</taxon>
        <taxon>Nannocystaceae</taxon>
        <taxon>Nannocystis</taxon>
    </lineage>
</organism>
<evidence type="ECO:0000313" key="3">
    <source>
        <dbReference type="Proteomes" id="UP000199400"/>
    </source>
</evidence>
<reference evidence="3" key="1">
    <citation type="submission" date="2016-10" db="EMBL/GenBank/DDBJ databases">
        <authorList>
            <person name="Varghese N."/>
            <person name="Submissions S."/>
        </authorList>
    </citation>
    <scope>NUCLEOTIDE SEQUENCE [LARGE SCALE GENOMIC DNA]</scope>
    <source>
        <strain evidence="3">ATCC 25963</strain>
    </source>
</reference>
<feature type="region of interest" description="Disordered" evidence="1">
    <location>
        <begin position="1"/>
        <end position="20"/>
    </location>
</feature>
<dbReference type="STRING" id="54.SAMN02745121_08719"/>
<proteinExistence type="predicted"/>
<dbReference type="RefSeq" id="WP_143141490.1">
    <property type="nucleotide sequence ID" value="NZ_FOMX01000067.1"/>
</dbReference>
<evidence type="ECO:0000256" key="1">
    <source>
        <dbReference type="SAM" id="MobiDB-lite"/>
    </source>
</evidence>
<dbReference type="EMBL" id="FOMX01000067">
    <property type="protein sequence ID" value="SFF41619.1"/>
    <property type="molecule type" value="Genomic_DNA"/>
</dbReference>
<accession>A0A1I2IH12</accession>
<dbReference type="Proteomes" id="UP000199400">
    <property type="component" value="Unassembled WGS sequence"/>
</dbReference>
<evidence type="ECO:0000313" key="2">
    <source>
        <dbReference type="EMBL" id="SFF41619.1"/>
    </source>
</evidence>